<name>A0A8S5LTK8_9CAUD</name>
<proteinExistence type="predicted"/>
<feature type="transmembrane region" description="Helical" evidence="1">
    <location>
        <begin position="35"/>
        <end position="57"/>
    </location>
</feature>
<protein>
    <submittedName>
        <fullName evidence="2">Uncharacterized protein</fullName>
    </submittedName>
</protein>
<organism evidence="2">
    <name type="scientific">Siphoviridae sp. ctKm44</name>
    <dbReference type="NCBI Taxonomy" id="2826245"/>
    <lineage>
        <taxon>Viruses</taxon>
        <taxon>Duplodnaviria</taxon>
        <taxon>Heunggongvirae</taxon>
        <taxon>Uroviricota</taxon>
        <taxon>Caudoviricetes</taxon>
    </lineage>
</organism>
<accession>A0A8S5LTK8</accession>
<evidence type="ECO:0000313" key="2">
    <source>
        <dbReference type="EMBL" id="DAD73357.1"/>
    </source>
</evidence>
<dbReference type="EMBL" id="BK014735">
    <property type="protein sequence ID" value="DAD73357.1"/>
    <property type="molecule type" value="Genomic_DNA"/>
</dbReference>
<sequence>MFRINKGLFGLYSYEGTKLEVTEDDKYFKACLKGFAQGAIDGTFIIGAAVVVAANVLRYSNND</sequence>
<keyword evidence="1" id="KW-1133">Transmembrane helix</keyword>
<keyword evidence="1" id="KW-0472">Membrane</keyword>
<keyword evidence="1" id="KW-0812">Transmembrane</keyword>
<reference evidence="2" key="1">
    <citation type="journal article" date="2021" name="Proc. Natl. Acad. Sci. U.S.A.">
        <title>A Catalog of Tens of Thousands of Viruses from Human Metagenomes Reveals Hidden Associations with Chronic Diseases.</title>
        <authorList>
            <person name="Tisza M.J."/>
            <person name="Buck C.B."/>
        </authorList>
    </citation>
    <scope>NUCLEOTIDE SEQUENCE</scope>
    <source>
        <strain evidence="2">CtKm44</strain>
    </source>
</reference>
<evidence type="ECO:0000256" key="1">
    <source>
        <dbReference type="SAM" id="Phobius"/>
    </source>
</evidence>